<name>A0A4Y2EJY2_ARAVE</name>
<dbReference type="AlphaFoldDB" id="A0A4Y2EJY2"/>
<comment type="caution">
    <text evidence="2">The sequence shown here is derived from an EMBL/GenBank/DDBJ whole genome shotgun (WGS) entry which is preliminary data.</text>
</comment>
<gene>
    <name evidence="2" type="ORF">AVEN_54032_1</name>
</gene>
<feature type="region of interest" description="Disordered" evidence="1">
    <location>
        <begin position="44"/>
        <end position="70"/>
    </location>
</feature>
<dbReference type="Proteomes" id="UP000499080">
    <property type="component" value="Unassembled WGS sequence"/>
</dbReference>
<dbReference type="EMBL" id="BGPR01000607">
    <property type="protein sequence ID" value="GBM28255.1"/>
    <property type="molecule type" value="Genomic_DNA"/>
</dbReference>
<sequence>MLWTSLTRSKTLISVYLLDSQEQFSIKKIKSICVLAMVLSSKTGARDTASQGQRPLVDAKQHSLSSPPQIEDSRACHFACRHETRAGPVTEQRRKNAHLAPVSITCVL</sequence>
<evidence type="ECO:0000313" key="2">
    <source>
        <dbReference type="EMBL" id="GBM28255.1"/>
    </source>
</evidence>
<reference evidence="2 3" key="1">
    <citation type="journal article" date="2019" name="Sci. Rep.">
        <title>Orb-weaving spider Araneus ventricosus genome elucidates the spidroin gene catalogue.</title>
        <authorList>
            <person name="Kono N."/>
            <person name="Nakamura H."/>
            <person name="Ohtoshi R."/>
            <person name="Moran D.A.P."/>
            <person name="Shinohara A."/>
            <person name="Yoshida Y."/>
            <person name="Fujiwara M."/>
            <person name="Mori M."/>
            <person name="Tomita M."/>
            <person name="Arakawa K."/>
        </authorList>
    </citation>
    <scope>NUCLEOTIDE SEQUENCE [LARGE SCALE GENOMIC DNA]</scope>
</reference>
<keyword evidence="3" id="KW-1185">Reference proteome</keyword>
<organism evidence="2 3">
    <name type="scientific">Araneus ventricosus</name>
    <name type="common">Orbweaver spider</name>
    <name type="synonym">Epeira ventricosa</name>
    <dbReference type="NCBI Taxonomy" id="182803"/>
    <lineage>
        <taxon>Eukaryota</taxon>
        <taxon>Metazoa</taxon>
        <taxon>Ecdysozoa</taxon>
        <taxon>Arthropoda</taxon>
        <taxon>Chelicerata</taxon>
        <taxon>Arachnida</taxon>
        <taxon>Araneae</taxon>
        <taxon>Araneomorphae</taxon>
        <taxon>Entelegynae</taxon>
        <taxon>Araneoidea</taxon>
        <taxon>Araneidae</taxon>
        <taxon>Araneus</taxon>
    </lineage>
</organism>
<accession>A0A4Y2EJY2</accession>
<protein>
    <submittedName>
        <fullName evidence="2">Uncharacterized protein</fullName>
    </submittedName>
</protein>
<feature type="compositionally biased region" description="Polar residues" evidence="1">
    <location>
        <begin position="44"/>
        <end position="53"/>
    </location>
</feature>
<proteinExistence type="predicted"/>
<evidence type="ECO:0000313" key="3">
    <source>
        <dbReference type="Proteomes" id="UP000499080"/>
    </source>
</evidence>
<evidence type="ECO:0000256" key="1">
    <source>
        <dbReference type="SAM" id="MobiDB-lite"/>
    </source>
</evidence>